<name>A0A2P2PYU9_RHIMU</name>
<proteinExistence type="predicted"/>
<protein>
    <submittedName>
        <fullName evidence="2">Uncharacterized protein</fullName>
    </submittedName>
</protein>
<keyword evidence="1" id="KW-0472">Membrane</keyword>
<reference evidence="2" key="1">
    <citation type="submission" date="2018-02" db="EMBL/GenBank/DDBJ databases">
        <title>Rhizophora mucronata_Transcriptome.</title>
        <authorList>
            <person name="Meera S.P."/>
            <person name="Sreeshan A."/>
            <person name="Augustine A."/>
        </authorList>
    </citation>
    <scope>NUCLEOTIDE SEQUENCE</scope>
    <source>
        <tissue evidence="2">Leaf</tissue>
    </source>
</reference>
<accession>A0A2P2PYU9</accession>
<organism evidence="2">
    <name type="scientific">Rhizophora mucronata</name>
    <name type="common">Asiatic mangrove</name>
    <dbReference type="NCBI Taxonomy" id="61149"/>
    <lineage>
        <taxon>Eukaryota</taxon>
        <taxon>Viridiplantae</taxon>
        <taxon>Streptophyta</taxon>
        <taxon>Embryophyta</taxon>
        <taxon>Tracheophyta</taxon>
        <taxon>Spermatophyta</taxon>
        <taxon>Magnoliopsida</taxon>
        <taxon>eudicotyledons</taxon>
        <taxon>Gunneridae</taxon>
        <taxon>Pentapetalae</taxon>
        <taxon>rosids</taxon>
        <taxon>fabids</taxon>
        <taxon>Malpighiales</taxon>
        <taxon>Rhizophoraceae</taxon>
        <taxon>Rhizophora</taxon>
    </lineage>
</organism>
<dbReference type="EMBL" id="GGEC01079401">
    <property type="protein sequence ID" value="MBX59885.1"/>
    <property type="molecule type" value="Transcribed_RNA"/>
</dbReference>
<sequence>MTILILINMYTSVAIISYKLILYNNHLKYRCRLCPKDPPFHNNYLCA</sequence>
<feature type="transmembrane region" description="Helical" evidence="1">
    <location>
        <begin position="6"/>
        <end position="23"/>
    </location>
</feature>
<evidence type="ECO:0000313" key="2">
    <source>
        <dbReference type="EMBL" id="MBX59885.1"/>
    </source>
</evidence>
<keyword evidence="1" id="KW-0812">Transmembrane</keyword>
<dbReference type="AlphaFoldDB" id="A0A2P2PYU9"/>
<evidence type="ECO:0000256" key="1">
    <source>
        <dbReference type="SAM" id="Phobius"/>
    </source>
</evidence>
<keyword evidence="1" id="KW-1133">Transmembrane helix</keyword>